<evidence type="ECO:0000313" key="4">
    <source>
        <dbReference type="EMBL" id="KAK1625374.1"/>
    </source>
</evidence>
<keyword evidence="2" id="KW-0472">Membrane</keyword>
<comment type="caution">
    <text evidence="4">The sequence shown here is derived from an EMBL/GenBank/DDBJ whole genome shotgun (WGS) entry which is preliminary data.</text>
</comment>
<name>A0AAI9ZLB3_9PEZI</name>
<gene>
    <name evidence="4" type="ORF">BDP81DRAFT_452843</name>
</gene>
<accession>A0AAI9ZLB3</accession>
<dbReference type="AlphaFoldDB" id="A0AAI9ZLB3"/>
<keyword evidence="5" id="KW-1185">Reference proteome</keyword>
<evidence type="ECO:0000256" key="1">
    <source>
        <dbReference type="SAM" id="MobiDB-lite"/>
    </source>
</evidence>
<dbReference type="RefSeq" id="XP_060441369.1">
    <property type="nucleotide sequence ID" value="XM_060592781.1"/>
</dbReference>
<dbReference type="Gene3D" id="2.40.70.10">
    <property type="entry name" value="Acid Proteases"/>
    <property type="match status" value="2"/>
</dbReference>
<keyword evidence="2" id="KW-0812">Transmembrane</keyword>
<feature type="region of interest" description="Disordered" evidence="1">
    <location>
        <begin position="830"/>
        <end position="878"/>
    </location>
</feature>
<sequence>MDVIIFASLGAPDFPSVTKSAPQLLRNMGGGSSRPSPPPRVPKTLPSTTVWIQHLPPIISDTTREVILSIRQIRSRYLTGGISSLGPEEVALLLERLNVLSEDARHAANIRDYVTLCTEETILRLLTDHGPISQKLLEVARAVNPFIGSQATDAGRLEADSTSGGDGNLPIPFRPSDMCLMNECEKDLLVLLCYCDVAVLEGSIEEALAQLLKMAEKYGTIKDLDLRKEPLSETEVILTQALSGSGSWYLKDAAACDGVIAKGINTTIQRIILDVCQTSAMLLRRISLAAAAVASANAQIQLRWSTDLGGNENRTYGPDGPWQAPLFKLNVTEMPLWPGGSGVSEILTTSVGGDYTPRADTVKTGRMRANSDGWFSSVFMEAGWSGMEYWDGMVIDSRMGTSHEIKVNATLVAATAWNSSTLSNTTAYTPTVGTLGLGPRSERSDDTTVPGILEQLKTSGDIDRTAFSVQMGSAALDIPGSLVLGGYEQNRALGQVGTFALQDSTPMMFLRDVIFDFQIRNQSFYPIKSNVSFWTNPTDLGMQYTKYVGGAAGSAVVIPNPASPYIYLPPGICEAIAENLHMTYHNKSGLYLWDTDLGAQLFVNQSAYLGFVLADSSATNMTIKVPFQLLNLTLEPPLVEQTANYFPCKSINSSYGFWQLGRAFLQAAFLAVDYESNVTYMAQAPGPRMEQSIVKKFDGAAINTNPAESFVTTWGDAWDKGQVLQSFHTDDKTLTAGEKVGIAVGVVGAVLVALWFLRRRRKQKEGPDSPPDAVDKAFLWFKEKRGKSQMTQVESQMSSMAENGGNGGIHMAYQAEPKVLREGSHVNELDSRSPLTEMGTPLPHEIGSTDHRPVRHEAPDDHMVFELPASSERANKTR</sequence>
<feature type="region of interest" description="Disordered" evidence="1">
    <location>
        <begin position="20"/>
        <end position="45"/>
    </location>
</feature>
<dbReference type="Pfam" id="PF00026">
    <property type="entry name" value="Asp"/>
    <property type="match status" value="1"/>
</dbReference>
<keyword evidence="2" id="KW-1133">Transmembrane helix</keyword>
<reference evidence="4" key="1">
    <citation type="submission" date="2021-06" db="EMBL/GenBank/DDBJ databases">
        <title>Comparative genomics, transcriptomics and evolutionary studies reveal genomic signatures of adaptation to plant cell wall in hemibiotrophic fungi.</title>
        <authorList>
            <consortium name="DOE Joint Genome Institute"/>
            <person name="Baroncelli R."/>
            <person name="Diaz J.F."/>
            <person name="Benocci T."/>
            <person name="Peng M."/>
            <person name="Battaglia E."/>
            <person name="Haridas S."/>
            <person name="Andreopoulos W."/>
            <person name="Labutti K."/>
            <person name="Pangilinan J."/>
            <person name="Floch G.L."/>
            <person name="Makela M.R."/>
            <person name="Henrissat B."/>
            <person name="Grigoriev I.V."/>
            <person name="Crouch J.A."/>
            <person name="De Vries R.P."/>
            <person name="Sukno S.A."/>
            <person name="Thon M.R."/>
        </authorList>
    </citation>
    <scope>NUCLEOTIDE SEQUENCE</scope>
    <source>
        <strain evidence="4">CBS 102054</strain>
    </source>
</reference>
<evidence type="ECO:0000256" key="2">
    <source>
        <dbReference type="SAM" id="Phobius"/>
    </source>
</evidence>
<protein>
    <submittedName>
        <fullName evidence="4">Aspartic peptidase domain-containing protein</fullName>
    </submittedName>
</protein>
<dbReference type="PROSITE" id="PS51767">
    <property type="entry name" value="PEPTIDASE_A1"/>
    <property type="match status" value="1"/>
</dbReference>
<feature type="domain" description="Peptidase A1" evidence="3">
    <location>
        <begin position="330"/>
        <end position="682"/>
    </location>
</feature>
<dbReference type="InterPro" id="IPR021109">
    <property type="entry name" value="Peptidase_aspartic_dom_sf"/>
</dbReference>
<dbReference type="GeneID" id="85477643"/>
<dbReference type="EMBL" id="JAHMHQ010000020">
    <property type="protein sequence ID" value="KAK1625374.1"/>
    <property type="molecule type" value="Genomic_DNA"/>
</dbReference>
<dbReference type="SUPFAM" id="SSF50630">
    <property type="entry name" value="Acid proteases"/>
    <property type="match status" value="1"/>
</dbReference>
<dbReference type="InterPro" id="IPR033121">
    <property type="entry name" value="PEPTIDASE_A1"/>
</dbReference>
<feature type="compositionally biased region" description="Basic and acidic residues" evidence="1">
    <location>
        <begin position="847"/>
        <end position="864"/>
    </location>
</feature>
<evidence type="ECO:0000313" key="5">
    <source>
        <dbReference type="Proteomes" id="UP001243989"/>
    </source>
</evidence>
<dbReference type="Proteomes" id="UP001243989">
    <property type="component" value="Unassembled WGS sequence"/>
</dbReference>
<organism evidence="4 5">
    <name type="scientific">Colletotrichum phormii</name>
    <dbReference type="NCBI Taxonomy" id="359342"/>
    <lineage>
        <taxon>Eukaryota</taxon>
        <taxon>Fungi</taxon>
        <taxon>Dikarya</taxon>
        <taxon>Ascomycota</taxon>
        <taxon>Pezizomycotina</taxon>
        <taxon>Sordariomycetes</taxon>
        <taxon>Hypocreomycetidae</taxon>
        <taxon>Glomerellales</taxon>
        <taxon>Glomerellaceae</taxon>
        <taxon>Colletotrichum</taxon>
        <taxon>Colletotrichum acutatum species complex</taxon>
    </lineage>
</organism>
<evidence type="ECO:0000259" key="3">
    <source>
        <dbReference type="PROSITE" id="PS51767"/>
    </source>
</evidence>
<proteinExistence type="predicted"/>
<feature type="transmembrane region" description="Helical" evidence="2">
    <location>
        <begin position="740"/>
        <end position="757"/>
    </location>
</feature>